<proteinExistence type="predicted"/>
<dbReference type="Proteomes" id="UP001362999">
    <property type="component" value="Unassembled WGS sequence"/>
</dbReference>
<comment type="caution">
    <text evidence="2">The sequence shown here is derived from an EMBL/GenBank/DDBJ whole genome shotgun (WGS) entry which is preliminary data.</text>
</comment>
<protein>
    <submittedName>
        <fullName evidence="2">Uncharacterized protein</fullName>
    </submittedName>
</protein>
<evidence type="ECO:0000256" key="1">
    <source>
        <dbReference type="SAM" id="MobiDB-lite"/>
    </source>
</evidence>
<keyword evidence="3" id="KW-1185">Reference proteome</keyword>
<feature type="region of interest" description="Disordered" evidence="1">
    <location>
        <begin position="18"/>
        <end position="42"/>
    </location>
</feature>
<sequence>MASKTIWPEERVEFNESSISSEEGYKDAQRYRKQEQLPDLAESPARQLEARNELSKVFDCAPLYTAHHVDSSIFTKQDGLANNTTLNLRCALRMLGFILLGITATPGRKRATLATGCLAVASRSWRRSHGKRPSETSGMGTFRAQLAAGYLGLGARPSNYLWSSTDDALLARWTTFGKIGYPSGSFRMETGNIGPRSSIRRRLAGADLRALCRLHHGFLAPLA</sequence>
<name>A0AAW0CE10_9AGAR</name>
<gene>
    <name evidence="2" type="ORF">R3P38DRAFT_2771086</name>
</gene>
<evidence type="ECO:0000313" key="3">
    <source>
        <dbReference type="Proteomes" id="UP001362999"/>
    </source>
</evidence>
<dbReference type="EMBL" id="JAWWNJ010000018">
    <property type="protein sequence ID" value="KAK7037066.1"/>
    <property type="molecule type" value="Genomic_DNA"/>
</dbReference>
<organism evidence="2 3">
    <name type="scientific">Favolaschia claudopus</name>
    <dbReference type="NCBI Taxonomy" id="2862362"/>
    <lineage>
        <taxon>Eukaryota</taxon>
        <taxon>Fungi</taxon>
        <taxon>Dikarya</taxon>
        <taxon>Basidiomycota</taxon>
        <taxon>Agaricomycotina</taxon>
        <taxon>Agaricomycetes</taxon>
        <taxon>Agaricomycetidae</taxon>
        <taxon>Agaricales</taxon>
        <taxon>Marasmiineae</taxon>
        <taxon>Mycenaceae</taxon>
        <taxon>Favolaschia</taxon>
    </lineage>
</organism>
<dbReference type="AlphaFoldDB" id="A0AAW0CE10"/>
<feature type="compositionally biased region" description="Basic and acidic residues" evidence="1">
    <location>
        <begin position="23"/>
        <end position="36"/>
    </location>
</feature>
<reference evidence="2 3" key="1">
    <citation type="journal article" date="2024" name="J Genomics">
        <title>Draft genome sequencing and assembly of Favolaschia claudopus CIRM-BRFM 2984 isolated from oak limbs.</title>
        <authorList>
            <person name="Navarro D."/>
            <person name="Drula E."/>
            <person name="Chaduli D."/>
            <person name="Cazenave R."/>
            <person name="Ahrendt S."/>
            <person name="Wang J."/>
            <person name="Lipzen A."/>
            <person name="Daum C."/>
            <person name="Barry K."/>
            <person name="Grigoriev I.V."/>
            <person name="Favel A."/>
            <person name="Rosso M.N."/>
            <person name="Martin F."/>
        </authorList>
    </citation>
    <scope>NUCLEOTIDE SEQUENCE [LARGE SCALE GENOMIC DNA]</scope>
    <source>
        <strain evidence="2 3">CIRM-BRFM 2984</strain>
    </source>
</reference>
<evidence type="ECO:0000313" key="2">
    <source>
        <dbReference type="EMBL" id="KAK7037066.1"/>
    </source>
</evidence>
<accession>A0AAW0CE10</accession>